<proteinExistence type="predicted"/>
<sequence length="156" mass="18568">MKKAIEFDETYWKKVKFNLLFIISACVIFIGVTKFLLKTPNFNNADMLNRINEYEKMQKIKVDYANKSRQIFKTIDTIKYDINQVQRIDEVKRRISEYKQLYKDNEFHSSYNFCLIGGNLLNVFLEINLEESTVKKNDTLVQTSLNECKANFKNEH</sequence>
<comment type="caution">
    <text evidence="2">The sequence shown here is derived from an EMBL/GenBank/DDBJ whole genome shotgun (WGS) entry which is preliminary data.</text>
</comment>
<name>A0A0Q1BAT1_9FLAO</name>
<evidence type="ECO:0000313" key="2">
    <source>
        <dbReference type="EMBL" id="KQB37462.1"/>
    </source>
</evidence>
<dbReference type="PATRIC" id="fig|362413.3.peg.2575"/>
<dbReference type="InterPro" id="IPR039449">
    <property type="entry name" value="TssO"/>
</dbReference>
<accession>A0A0Q1BAT1</accession>
<dbReference type="RefSeq" id="WP_055098202.1">
    <property type="nucleotide sequence ID" value="NZ_JRLF01000015.1"/>
</dbReference>
<dbReference type="Proteomes" id="UP000050443">
    <property type="component" value="Unassembled WGS sequence"/>
</dbReference>
<keyword evidence="1" id="KW-1133">Transmembrane helix</keyword>
<dbReference type="AlphaFoldDB" id="A0A0Q1BAT1"/>
<gene>
    <name evidence="2" type="ORF">RC62_2628</name>
</gene>
<keyword evidence="1" id="KW-0472">Membrane</keyword>
<feature type="transmembrane region" description="Helical" evidence="1">
    <location>
        <begin position="17"/>
        <end position="37"/>
    </location>
</feature>
<evidence type="ECO:0000313" key="3">
    <source>
        <dbReference type="Proteomes" id="UP000050443"/>
    </source>
</evidence>
<protein>
    <submittedName>
        <fullName evidence="2">Uncharacterized protein</fullName>
    </submittedName>
</protein>
<dbReference type="OrthoDB" id="1036586at2"/>
<dbReference type="Pfam" id="PF17561">
    <property type="entry name" value="TssO"/>
    <property type="match status" value="1"/>
</dbReference>
<dbReference type="STRING" id="362413.RC62_2628"/>
<evidence type="ECO:0000256" key="1">
    <source>
        <dbReference type="SAM" id="Phobius"/>
    </source>
</evidence>
<organism evidence="2 3">
    <name type="scientific">Flavobacterium aquidurense</name>
    <dbReference type="NCBI Taxonomy" id="362413"/>
    <lineage>
        <taxon>Bacteria</taxon>
        <taxon>Pseudomonadati</taxon>
        <taxon>Bacteroidota</taxon>
        <taxon>Flavobacteriia</taxon>
        <taxon>Flavobacteriales</taxon>
        <taxon>Flavobacteriaceae</taxon>
        <taxon>Flavobacterium</taxon>
    </lineage>
</organism>
<dbReference type="EMBL" id="JRLF01000015">
    <property type="protein sequence ID" value="KQB37462.1"/>
    <property type="molecule type" value="Genomic_DNA"/>
</dbReference>
<keyword evidence="1" id="KW-0812">Transmembrane</keyword>
<reference evidence="2 3" key="1">
    <citation type="submission" date="2014-09" db="EMBL/GenBank/DDBJ databases">
        <title>Genome sequence of Flavobacterium aquidurense RC62.</title>
        <authorList>
            <person name="Kim J.F."/>
            <person name="Kwak M.-J."/>
        </authorList>
    </citation>
    <scope>NUCLEOTIDE SEQUENCE [LARGE SCALE GENOMIC DNA]</scope>
    <source>
        <strain evidence="2 3">RC62</strain>
    </source>
</reference>